<evidence type="ECO:0000256" key="2">
    <source>
        <dbReference type="ARBA" id="ARBA00022676"/>
    </source>
</evidence>
<feature type="domain" description="Glycosyltransferase 2-like" evidence="4">
    <location>
        <begin position="5"/>
        <end position="115"/>
    </location>
</feature>
<proteinExistence type="inferred from homology"/>
<dbReference type="AlphaFoldDB" id="A0A4V3D2L3"/>
<dbReference type="InterPro" id="IPR029044">
    <property type="entry name" value="Nucleotide-diphossugar_trans"/>
</dbReference>
<accession>A0A4V3D2L3</accession>
<gene>
    <name evidence="5" type="ORF">DFQ04_1208</name>
</gene>
<evidence type="ECO:0000256" key="1">
    <source>
        <dbReference type="ARBA" id="ARBA00006739"/>
    </source>
</evidence>
<reference evidence="5 6" key="1">
    <citation type="submission" date="2019-03" db="EMBL/GenBank/DDBJ databases">
        <title>Genomic Encyclopedia of Type Strains, Phase III (KMG-III): the genomes of soil and plant-associated and newly described type strains.</title>
        <authorList>
            <person name="Whitman W."/>
        </authorList>
    </citation>
    <scope>NUCLEOTIDE SEQUENCE [LARGE SCALE GENOMIC DNA]</scope>
    <source>
        <strain evidence="5 6">CECT 8446</strain>
    </source>
</reference>
<evidence type="ECO:0000313" key="6">
    <source>
        <dbReference type="Proteomes" id="UP000294535"/>
    </source>
</evidence>
<dbReference type="RefSeq" id="WP_133553647.1">
    <property type="nucleotide sequence ID" value="NZ_SNYF01000005.1"/>
</dbReference>
<organism evidence="5 6">
    <name type="scientific">Algoriphagus boseongensis</name>
    <dbReference type="NCBI Taxonomy" id="1442587"/>
    <lineage>
        <taxon>Bacteria</taxon>
        <taxon>Pseudomonadati</taxon>
        <taxon>Bacteroidota</taxon>
        <taxon>Cytophagia</taxon>
        <taxon>Cytophagales</taxon>
        <taxon>Cyclobacteriaceae</taxon>
        <taxon>Algoriphagus</taxon>
    </lineage>
</organism>
<dbReference type="Gene3D" id="3.90.550.10">
    <property type="entry name" value="Spore Coat Polysaccharide Biosynthesis Protein SpsA, Chain A"/>
    <property type="match status" value="1"/>
</dbReference>
<keyword evidence="6" id="KW-1185">Reference proteome</keyword>
<comment type="caution">
    <text evidence="5">The sequence shown here is derived from an EMBL/GenBank/DDBJ whole genome shotgun (WGS) entry which is preliminary data.</text>
</comment>
<name>A0A4V3D2L3_9BACT</name>
<dbReference type="InterPro" id="IPR001173">
    <property type="entry name" value="Glyco_trans_2-like"/>
</dbReference>
<dbReference type="SUPFAM" id="SSF53448">
    <property type="entry name" value="Nucleotide-diphospho-sugar transferases"/>
    <property type="match status" value="1"/>
</dbReference>
<dbReference type="PANTHER" id="PTHR43179:SF12">
    <property type="entry name" value="GALACTOFURANOSYLTRANSFERASE GLFT2"/>
    <property type="match status" value="1"/>
</dbReference>
<comment type="similarity">
    <text evidence="1">Belongs to the glycosyltransferase 2 family.</text>
</comment>
<keyword evidence="2" id="KW-0328">Glycosyltransferase</keyword>
<protein>
    <submittedName>
        <fullName evidence="5">GT2 family glycosyltransferase</fullName>
    </submittedName>
</protein>
<keyword evidence="3 5" id="KW-0808">Transferase</keyword>
<dbReference type="OrthoDB" id="9771846at2"/>
<sequence>MKIAILLTCFNRKAKTEACLSNLFEQTLPENARLQVFICDDNSSDGTGEMLAEKFPHVQVVKGDGNQFWGGGMRMAWESAIKTEQFDFYLWLNDDTFLLEDALIDLVENYNAIGLPVILSAACKRPGTNEFSYGGLTNEGMVVPNGSPQKVTYINGNLVLIPKEIVGRIGIVSSKFTHYLGDYDYGLRAQKAGFFCYTTGKYLAECEINTIPYWGDPKLTLKERWKMAHHIKGLALSEYIAYKRQHHGKWVGFKTWVDSYLKVLFPHRYIKLRNYLKR</sequence>
<dbReference type="EMBL" id="SNYF01000005">
    <property type="protein sequence ID" value="TDQ19387.1"/>
    <property type="molecule type" value="Genomic_DNA"/>
</dbReference>
<dbReference type="Pfam" id="PF00535">
    <property type="entry name" value="Glycos_transf_2"/>
    <property type="match status" value="1"/>
</dbReference>
<dbReference type="PANTHER" id="PTHR43179">
    <property type="entry name" value="RHAMNOSYLTRANSFERASE WBBL"/>
    <property type="match status" value="1"/>
</dbReference>
<evidence type="ECO:0000259" key="4">
    <source>
        <dbReference type="Pfam" id="PF00535"/>
    </source>
</evidence>
<dbReference type="Proteomes" id="UP000294535">
    <property type="component" value="Unassembled WGS sequence"/>
</dbReference>
<evidence type="ECO:0000313" key="5">
    <source>
        <dbReference type="EMBL" id="TDQ19387.1"/>
    </source>
</evidence>
<evidence type="ECO:0000256" key="3">
    <source>
        <dbReference type="ARBA" id="ARBA00022679"/>
    </source>
</evidence>
<dbReference type="GO" id="GO:0016757">
    <property type="term" value="F:glycosyltransferase activity"/>
    <property type="evidence" value="ECO:0007669"/>
    <property type="project" value="UniProtKB-KW"/>
</dbReference>